<evidence type="ECO:0000313" key="1">
    <source>
        <dbReference type="EMBL" id="KAK7323440.1"/>
    </source>
</evidence>
<organism evidence="1 2">
    <name type="scientific">Canavalia gladiata</name>
    <name type="common">Sword bean</name>
    <name type="synonym">Dolichos gladiatus</name>
    <dbReference type="NCBI Taxonomy" id="3824"/>
    <lineage>
        <taxon>Eukaryota</taxon>
        <taxon>Viridiplantae</taxon>
        <taxon>Streptophyta</taxon>
        <taxon>Embryophyta</taxon>
        <taxon>Tracheophyta</taxon>
        <taxon>Spermatophyta</taxon>
        <taxon>Magnoliopsida</taxon>
        <taxon>eudicotyledons</taxon>
        <taxon>Gunneridae</taxon>
        <taxon>Pentapetalae</taxon>
        <taxon>rosids</taxon>
        <taxon>fabids</taxon>
        <taxon>Fabales</taxon>
        <taxon>Fabaceae</taxon>
        <taxon>Papilionoideae</taxon>
        <taxon>50 kb inversion clade</taxon>
        <taxon>NPAAA clade</taxon>
        <taxon>indigoferoid/millettioid clade</taxon>
        <taxon>Phaseoleae</taxon>
        <taxon>Canavalia</taxon>
    </lineage>
</organism>
<name>A0AAN9KT73_CANGL</name>
<dbReference type="Proteomes" id="UP001367508">
    <property type="component" value="Unassembled WGS sequence"/>
</dbReference>
<comment type="caution">
    <text evidence="1">The sequence shown here is derived from an EMBL/GenBank/DDBJ whole genome shotgun (WGS) entry which is preliminary data.</text>
</comment>
<accession>A0AAN9KT73</accession>
<dbReference type="EMBL" id="JAYMYQ010000006">
    <property type="protein sequence ID" value="KAK7323440.1"/>
    <property type="molecule type" value="Genomic_DNA"/>
</dbReference>
<reference evidence="1 2" key="1">
    <citation type="submission" date="2024-01" db="EMBL/GenBank/DDBJ databases">
        <title>The genomes of 5 underutilized Papilionoideae crops provide insights into root nodulation and disease resistanc.</title>
        <authorList>
            <person name="Jiang F."/>
        </authorList>
    </citation>
    <scope>NUCLEOTIDE SEQUENCE [LARGE SCALE GENOMIC DNA]</scope>
    <source>
        <strain evidence="1">LVBAO_FW01</strain>
        <tissue evidence="1">Leaves</tissue>
    </source>
</reference>
<keyword evidence="2" id="KW-1185">Reference proteome</keyword>
<proteinExistence type="predicted"/>
<sequence>MGKKLIQSQQIRRPYHSFRDLTWRRSLSLLLALLNDARFSTPLSAEAPKSEDLLRENAFTMDLRGPCERLER</sequence>
<gene>
    <name evidence="1" type="ORF">VNO77_26912</name>
</gene>
<dbReference type="AlphaFoldDB" id="A0AAN9KT73"/>
<protein>
    <submittedName>
        <fullName evidence="1">Uncharacterized protein</fullName>
    </submittedName>
</protein>
<evidence type="ECO:0000313" key="2">
    <source>
        <dbReference type="Proteomes" id="UP001367508"/>
    </source>
</evidence>